<dbReference type="NCBIfam" id="TIGR01388">
    <property type="entry name" value="rnd"/>
    <property type="match status" value="1"/>
</dbReference>
<evidence type="ECO:0000313" key="9">
    <source>
        <dbReference type="Proteomes" id="UP000006242"/>
    </source>
</evidence>
<comment type="catalytic activity">
    <reaction evidence="6">
        <text>Exonucleolytic cleavage that removes extra residues from the 3'-terminus of tRNA to produce 5'-mononucleotides.</text>
        <dbReference type="EC" id="3.1.13.5"/>
    </reaction>
</comment>
<dbReference type="GO" id="GO:0005737">
    <property type="term" value="C:cytoplasm"/>
    <property type="evidence" value="ECO:0007669"/>
    <property type="project" value="UniProtKB-SubCell"/>
</dbReference>
<evidence type="ECO:0000256" key="3">
    <source>
        <dbReference type="ARBA" id="ARBA00022722"/>
    </source>
</evidence>
<gene>
    <name evidence="6 8" type="primary">rnd</name>
    <name evidence="8" type="ORF">SSPSH_000357</name>
</gene>
<feature type="domain" description="HRDC" evidence="7">
    <location>
        <begin position="216"/>
        <end position="296"/>
    </location>
</feature>
<reference evidence="8 9" key="2">
    <citation type="journal article" date="2013" name="PLoS ONE">
        <title>INDIGO - INtegrated Data Warehouse of MIcrobial GenOmes with Examples from the Red Sea Extremophiles.</title>
        <authorList>
            <person name="Alam I."/>
            <person name="Antunes A."/>
            <person name="Kamau A.A."/>
            <person name="Ba Alawi W."/>
            <person name="Kalkatawi M."/>
            <person name="Stingl U."/>
            <person name="Bajic V.B."/>
        </authorList>
    </citation>
    <scope>NUCLEOTIDE SEQUENCE [LARGE SCALE GENOMIC DNA]</scope>
    <source>
        <strain evidence="8 9">E1L3A</strain>
    </source>
</reference>
<dbReference type="PROSITE" id="PS50967">
    <property type="entry name" value="HRDC"/>
    <property type="match status" value="1"/>
</dbReference>
<comment type="cofactor">
    <cofactor evidence="6">
        <name>a divalent metal cation</name>
        <dbReference type="ChEBI" id="CHEBI:60240"/>
    </cofactor>
</comment>
<dbReference type="EC" id="3.1.13.5" evidence="6"/>
<dbReference type="InterPro" id="IPR051086">
    <property type="entry name" value="RNase_D-like"/>
</dbReference>
<sequence>MIPKPPEHVVTITDDAALAEFAARMRERDWIAIDTEFLRESTYYPELCLVQIADAHEIGLIDVIALDDLEPLAALLTDTSVLKVFHSAEQDLEVLYQRFGTMPAPLFDTQVAAPLVGLDDQMGYARLIKALLDIELPKAHTRTDWSKRPLPTGALDYAADDVRYLALAYHVIGNTLVEHEREAWLVDDFEQMVQPERFDVDTSAAWRRIKSWHRLNPAQQQALAEIADWREREAMASDRPRRWILADDIVIELAKRRPQNADALGEVRALPAKTLNRHGQALLACLHAAAQRPAEPLAAPPAPPTDEEKRLIKIGMDTLSERADAHGIAASTLASRKEIAAMVAGTRALRVLSGWRASVAGEAALAAIKNAEAASGSGVSNP</sequence>
<dbReference type="Gene3D" id="3.30.420.10">
    <property type="entry name" value="Ribonuclease H-like superfamily/Ribonuclease H"/>
    <property type="match status" value="1"/>
</dbReference>
<dbReference type="RefSeq" id="WP_006913075.1">
    <property type="nucleotide sequence ID" value="NZ_AFNV02000002.1"/>
</dbReference>
<dbReference type="InterPro" id="IPR036397">
    <property type="entry name" value="RNaseH_sf"/>
</dbReference>
<accession>U2G3C2</accession>
<dbReference type="SMART" id="SM00474">
    <property type="entry name" value="35EXOc"/>
    <property type="match status" value="1"/>
</dbReference>
<dbReference type="InterPro" id="IPR012337">
    <property type="entry name" value="RNaseH-like_sf"/>
</dbReference>
<dbReference type="InterPro" id="IPR006292">
    <property type="entry name" value="RNase_D"/>
</dbReference>
<protein>
    <recommendedName>
        <fullName evidence="6">Ribonuclease D</fullName>
        <shortName evidence="6">RNase D</shortName>
        <ecNumber evidence="6">3.1.13.5</ecNumber>
    </recommendedName>
</protein>
<dbReference type="GO" id="GO:0033890">
    <property type="term" value="F:ribonuclease D activity"/>
    <property type="evidence" value="ECO:0007669"/>
    <property type="project" value="UniProtKB-UniRule"/>
</dbReference>
<comment type="similarity">
    <text evidence="6">Belongs to the RNase D family.</text>
</comment>
<dbReference type="PANTHER" id="PTHR47649">
    <property type="entry name" value="RIBONUCLEASE D"/>
    <property type="match status" value="1"/>
</dbReference>
<keyword evidence="3 6" id="KW-0540">Nuclease</keyword>
<dbReference type="GO" id="GO:0042780">
    <property type="term" value="P:tRNA 3'-end processing"/>
    <property type="evidence" value="ECO:0007669"/>
    <property type="project" value="UniProtKB-UniRule"/>
</dbReference>
<organism evidence="8 9">
    <name type="scientific">Salinisphaera shabanensis E1L3A</name>
    <dbReference type="NCBI Taxonomy" id="1033802"/>
    <lineage>
        <taxon>Bacteria</taxon>
        <taxon>Pseudomonadati</taxon>
        <taxon>Pseudomonadota</taxon>
        <taxon>Gammaproteobacteria</taxon>
        <taxon>Salinisphaerales</taxon>
        <taxon>Salinisphaeraceae</taxon>
        <taxon>Salinisphaera</taxon>
    </lineage>
</organism>
<dbReference type="Proteomes" id="UP000006242">
    <property type="component" value="Unassembled WGS sequence"/>
</dbReference>
<dbReference type="PANTHER" id="PTHR47649:SF1">
    <property type="entry name" value="RIBONUCLEASE D"/>
    <property type="match status" value="1"/>
</dbReference>
<keyword evidence="4 6" id="KW-0378">Hydrolase</keyword>
<dbReference type="SUPFAM" id="SSF47819">
    <property type="entry name" value="HRDC-like"/>
    <property type="match status" value="2"/>
</dbReference>
<reference evidence="8 9" key="1">
    <citation type="journal article" date="2011" name="J. Bacteriol.">
        <title>Genome sequence of Salinisphaera shabanensis, a gammaproteobacterium from the harsh, variable environment of the brine-seawater interface of the Shaban Deep in the Red Sea.</title>
        <authorList>
            <person name="Antunes A."/>
            <person name="Alam I."/>
            <person name="Bajic V.B."/>
            <person name="Stingl U."/>
        </authorList>
    </citation>
    <scope>NUCLEOTIDE SEQUENCE [LARGE SCALE GENOMIC DNA]</scope>
    <source>
        <strain evidence="8 9">E1L3A</strain>
    </source>
</reference>
<name>U2G3C2_9GAMM</name>
<dbReference type="InterPro" id="IPR044876">
    <property type="entry name" value="HRDC_dom_sf"/>
</dbReference>
<dbReference type="STRING" id="1033802.SSPSH_000357"/>
<dbReference type="OrthoDB" id="9800549at2"/>
<dbReference type="HAMAP" id="MF_01899">
    <property type="entry name" value="RNase_D"/>
    <property type="match status" value="1"/>
</dbReference>
<dbReference type="InterPro" id="IPR002562">
    <property type="entry name" value="3'-5'_exonuclease_dom"/>
</dbReference>
<proteinExistence type="inferred from homology"/>
<keyword evidence="1 6" id="KW-0963">Cytoplasm</keyword>
<keyword evidence="9" id="KW-1185">Reference proteome</keyword>
<dbReference type="CDD" id="cd06142">
    <property type="entry name" value="RNaseD_exo"/>
    <property type="match status" value="1"/>
</dbReference>
<dbReference type="GO" id="GO:0000166">
    <property type="term" value="F:nucleotide binding"/>
    <property type="evidence" value="ECO:0007669"/>
    <property type="project" value="InterPro"/>
</dbReference>
<evidence type="ECO:0000256" key="5">
    <source>
        <dbReference type="ARBA" id="ARBA00022839"/>
    </source>
</evidence>
<dbReference type="EMBL" id="AFNV02000002">
    <property type="protein sequence ID" value="ERJ20633.1"/>
    <property type="molecule type" value="Genomic_DNA"/>
</dbReference>
<dbReference type="SMART" id="SM00341">
    <property type="entry name" value="HRDC"/>
    <property type="match status" value="1"/>
</dbReference>
<dbReference type="GO" id="GO:0003676">
    <property type="term" value="F:nucleic acid binding"/>
    <property type="evidence" value="ECO:0007669"/>
    <property type="project" value="InterPro"/>
</dbReference>
<evidence type="ECO:0000256" key="6">
    <source>
        <dbReference type="HAMAP-Rule" id="MF_01899"/>
    </source>
</evidence>
<dbReference type="AlphaFoldDB" id="U2G3C2"/>
<evidence type="ECO:0000256" key="2">
    <source>
        <dbReference type="ARBA" id="ARBA00022694"/>
    </source>
</evidence>
<dbReference type="InterPro" id="IPR010997">
    <property type="entry name" value="HRDC-like_sf"/>
</dbReference>
<dbReference type="Pfam" id="PF01612">
    <property type="entry name" value="DNA_pol_A_exo1"/>
    <property type="match status" value="1"/>
</dbReference>
<dbReference type="eggNOG" id="COG0349">
    <property type="taxonomic scope" value="Bacteria"/>
</dbReference>
<dbReference type="InterPro" id="IPR002121">
    <property type="entry name" value="HRDC_dom"/>
</dbReference>
<comment type="function">
    <text evidence="6">Exonuclease involved in the 3' processing of various precursor tRNAs. Initiates hydrolysis at the 3'-terminus of an RNA molecule and releases 5'-mononucleotides.</text>
</comment>
<evidence type="ECO:0000313" key="8">
    <source>
        <dbReference type="EMBL" id="ERJ20633.1"/>
    </source>
</evidence>
<keyword evidence="5 6" id="KW-0269">Exonuclease</keyword>
<comment type="caution">
    <text evidence="8">The sequence shown here is derived from an EMBL/GenBank/DDBJ whole genome shotgun (WGS) entry which is preliminary data.</text>
</comment>
<evidence type="ECO:0000256" key="4">
    <source>
        <dbReference type="ARBA" id="ARBA00022801"/>
    </source>
</evidence>
<comment type="subcellular location">
    <subcellularLocation>
        <location evidence="6">Cytoplasm</location>
    </subcellularLocation>
</comment>
<evidence type="ECO:0000256" key="1">
    <source>
        <dbReference type="ARBA" id="ARBA00022490"/>
    </source>
</evidence>
<dbReference type="Gene3D" id="1.10.150.80">
    <property type="entry name" value="HRDC domain"/>
    <property type="match status" value="1"/>
</dbReference>
<dbReference type="Pfam" id="PF00570">
    <property type="entry name" value="HRDC"/>
    <property type="match status" value="1"/>
</dbReference>
<keyword evidence="2 6" id="KW-0819">tRNA processing</keyword>
<evidence type="ECO:0000259" key="7">
    <source>
        <dbReference type="PROSITE" id="PS50967"/>
    </source>
</evidence>
<dbReference type="GO" id="GO:0008408">
    <property type="term" value="F:3'-5' exonuclease activity"/>
    <property type="evidence" value="ECO:0007669"/>
    <property type="project" value="InterPro"/>
</dbReference>
<dbReference type="SUPFAM" id="SSF53098">
    <property type="entry name" value="Ribonuclease H-like"/>
    <property type="match status" value="1"/>
</dbReference>